<gene>
    <name evidence="2" type="ORF">A0H81_05167</name>
</gene>
<feature type="compositionally biased region" description="Low complexity" evidence="1">
    <location>
        <begin position="73"/>
        <end position="83"/>
    </location>
</feature>
<proteinExistence type="predicted"/>
<keyword evidence="3" id="KW-1185">Reference proteome</keyword>
<dbReference type="Proteomes" id="UP000092993">
    <property type="component" value="Unassembled WGS sequence"/>
</dbReference>
<evidence type="ECO:0000313" key="2">
    <source>
        <dbReference type="EMBL" id="OBZ74903.1"/>
    </source>
</evidence>
<evidence type="ECO:0000256" key="1">
    <source>
        <dbReference type="SAM" id="MobiDB-lite"/>
    </source>
</evidence>
<organism evidence="2 3">
    <name type="scientific">Grifola frondosa</name>
    <name type="common">Maitake</name>
    <name type="synonym">Polyporus frondosus</name>
    <dbReference type="NCBI Taxonomy" id="5627"/>
    <lineage>
        <taxon>Eukaryota</taxon>
        <taxon>Fungi</taxon>
        <taxon>Dikarya</taxon>
        <taxon>Basidiomycota</taxon>
        <taxon>Agaricomycotina</taxon>
        <taxon>Agaricomycetes</taxon>
        <taxon>Polyporales</taxon>
        <taxon>Grifolaceae</taxon>
        <taxon>Grifola</taxon>
    </lineage>
</organism>
<name>A0A1C7MDA4_GRIFR</name>
<feature type="region of interest" description="Disordered" evidence="1">
    <location>
        <begin position="63"/>
        <end position="84"/>
    </location>
</feature>
<feature type="region of interest" description="Disordered" evidence="1">
    <location>
        <begin position="111"/>
        <end position="130"/>
    </location>
</feature>
<protein>
    <submittedName>
        <fullName evidence="2">Uncharacterized protein</fullName>
    </submittedName>
</protein>
<feature type="compositionally biased region" description="Pro residues" evidence="1">
    <location>
        <begin position="117"/>
        <end position="128"/>
    </location>
</feature>
<comment type="caution">
    <text evidence="2">The sequence shown here is derived from an EMBL/GenBank/DDBJ whole genome shotgun (WGS) entry which is preliminary data.</text>
</comment>
<evidence type="ECO:0000313" key="3">
    <source>
        <dbReference type="Proteomes" id="UP000092993"/>
    </source>
</evidence>
<feature type="compositionally biased region" description="Basic and acidic residues" evidence="1">
    <location>
        <begin position="63"/>
        <end position="72"/>
    </location>
</feature>
<reference evidence="2 3" key="1">
    <citation type="submission" date="2016-03" db="EMBL/GenBank/DDBJ databases">
        <title>Whole genome sequencing of Grifola frondosa 9006-11.</title>
        <authorList>
            <person name="Min B."/>
            <person name="Park H."/>
            <person name="Kim J.-G."/>
            <person name="Cho H."/>
            <person name="Oh Y.-L."/>
            <person name="Kong W.-S."/>
            <person name="Choi I.-G."/>
        </authorList>
    </citation>
    <scope>NUCLEOTIDE SEQUENCE [LARGE SCALE GENOMIC DNA]</scope>
    <source>
        <strain evidence="2 3">9006-11</strain>
    </source>
</reference>
<sequence>MRGLNGDKWSWDWKRFKAAINNMGWDVDTQKTKEVKVKVEKKSTGWWVVGKGGEQSVIPVVKDKDKGKEAKRTAAAPAPKATASPIVTKAVPEAKPKPRREGSTSSIMSTISLPFSRPAPPPPPPPPSSALTTLTAQIPLWLLAATEAIAAVGNEHSDALTTIAAILISLGGLHAGGSPALCMATEVAGAIGRTLKAASNGEGHRH</sequence>
<dbReference type="EMBL" id="LUGG01000005">
    <property type="protein sequence ID" value="OBZ74903.1"/>
    <property type="molecule type" value="Genomic_DNA"/>
</dbReference>
<accession>A0A1C7MDA4</accession>
<dbReference type="AlphaFoldDB" id="A0A1C7MDA4"/>